<reference evidence="4" key="1">
    <citation type="submission" date="2016-11" db="EMBL/GenBank/DDBJ databases">
        <authorList>
            <person name="Shukria A."/>
            <person name="Stevens D.C."/>
        </authorList>
    </citation>
    <scope>NUCLEOTIDE SEQUENCE [LARGE SCALE GENOMIC DNA]</scope>
    <source>
        <strain evidence="4">Cbfe23</strain>
    </source>
</reference>
<dbReference type="EMBL" id="MPIN01000003">
    <property type="protein sequence ID" value="OJH40446.1"/>
    <property type="molecule type" value="Genomic_DNA"/>
</dbReference>
<dbReference type="Pfam" id="PF13490">
    <property type="entry name" value="zf-HC2"/>
    <property type="match status" value="1"/>
</dbReference>
<keyword evidence="4" id="KW-1185">Reference proteome</keyword>
<organism evidence="3 4">
    <name type="scientific">Cystobacter ferrugineus</name>
    <dbReference type="NCBI Taxonomy" id="83449"/>
    <lineage>
        <taxon>Bacteria</taxon>
        <taxon>Pseudomonadati</taxon>
        <taxon>Myxococcota</taxon>
        <taxon>Myxococcia</taxon>
        <taxon>Myxococcales</taxon>
        <taxon>Cystobacterineae</taxon>
        <taxon>Archangiaceae</taxon>
        <taxon>Cystobacter</taxon>
    </lineage>
</organism>
<feature type="region of interest" description="Disordered" evidence="1">
    <location>
        <begin position="166"/>
        <end position="228"/>
    </location>
</feature>
<gene>
    <name evidence="3" type="ORF">BON30_15640</name>
</gene>
<feature type="domain" description="Putative zinc-finger" evidence="2">
    <location>
        <begin position="11"/>
        <end position="40"/>
    </location>
</feature>
<reference evidence="3 4" key="2">
    <citation type="submission" date="2016-12" db="EMBL/GenBank/DDBJ databases">
        <title>Draft Genome Sequence of Cystobacter ferrugineus Strain Cbfe23.</title>
        <authorList>
            <person name="Akbar S."/>
            <person name="Dowd S.E."/>
            <person name="Stevens D.C."/>
        </authorList>
    </citation>
    <scope>NUCLEOTIDE SEQUENCE [LARGE SCALE GENOMIC DNA]</scope>
    <source>
        <strain evidence="3 4">Cbfe23</strain>
    </source>
</reference>
<feature type="region of interest" description="Disordered" evidence="1">
    <location>
        <begin position="385"/>
        <end position="414"/>
    </location>
</feature>
<name>A0A1L9BDZ1_9BACT</name>
<evidence type="ECO:0000313" key="4">
    <source>
        <dbReference type="Proteomes" id="UP000182229"/>
    </source>
</evidence>
<feature type="compositionally biased region" description="Basic and acidic residues" evidence="1">
    <location>
        <begin position="284"/>
        <end position="298"/>
    </location>
</feature>
<dbReference type="STRING" id="83449.BON30_15640"/>
<feature type="region of interest" description="Disordered" evidence="1">
    <location>
        <begin position="252"/>
        <end position="326"/>
    </location>
</feature>
<dbReference type="RefSeq" id="WP_071899078.1">
    <property type="nucleotide sequence ID" value="NZ_MPIN01000003.1"/>
</dbReference>
<feature type="compositionally biased region" description="Low complexity" evidence="1">
    <location>
        <begin position="181"/>
        <end position="203"/>
    </location>
</feature>
<dbReference type="Proteomes" id="UP000182229">
    <property type="component" value="Unassembled WGS sequence"/>
</dbReference>
<accession>A0A1L9BDZ1</accession>
<evidence type="ECO:0000259" key="2">
    <source>
        <dbReference type="Pfam" id="PF13490"/>
    </source>
</evidence>
<feature type="compositionally biased region" description="Basic and acidic residues" evidence="1">
    <location>
        <begin position="395"/>
        <end position="414"/>
    </location>
</feature>
<dbReference type="OrthoDB" id="5525937at2"/>
<sequence>MKTQNAHANEDRLLDFAYDELPLSEARAVEQHLQDCSRCAETLRGIRGVRRSMARLPLEAAPEAGLDSLLAYAQQSARRAAAGAEPAPRWWRRLMAPALSMAAVSVFGIVVLQVNRDVDLSPSLQSKSSAKDAFLPAKAEMAPAPAPAAAPAQAPLPEDAAPLAFSQRAEKPSYASRRDIPPMAKSKPAPAARGRAAEGKASAPTGMGGSASKKKSTVAADDSEPLAESIQGMSLAEAAAPAPVMDVDSFQKEEARRAPAGAPPPSAAPASPPPRVASASPRPEPSKGRVDSEAREVAEGVSASSGLAAARASPSPAELVRQADSALRSGDRAQEAVFLRAALAAGAQGTQALTVLSRLCDAEAALGRRRNAIEVCKRVMATAPGSSEARSALRVLEEQLRSPEPEAGGEVEKR</sequence>
<evidence type="ECO:0000256" key="1">
    <source>
        <dbReference type="SAM" id="MobiDB-lite"/>
    </source>
</evidence>
<comment type="caution">
    <text evidence="3">The sequence shown here is derived from an EMBL/GenBank/DDBJ whole genome shotgun (WGS) entry which is preliminary data.</text>
</comment>
<evidence type="ECO:0000313" key="3">
    <source>
        <dbReference type="EMBL" id="OJH40446.1"/>
    </source>
</evidence>
<feature type="compositionally biased region" description="Pro residues" evidence="1">
    <location>
        <begin position="261"/>
        <end position="275"/>
    </location>
</feature>
<proteinExistence type="predicted"/>
<dbReference type="InterPro" id="IPR027383">
    <property type="entry name" value="Znf_put"/>
</dbReference>
<dbReference type="AlphaFoldDB" id="A0A1L9BDZ1"/>
<protein>
    <recommendedName>
        <fullName evidence="2">Putative zinc-finger domain-containing protein</fullName>
    </recommendedName>
</protein>
<feature type="compositionally biased region" description="Low complexity" evidence="1">
    <location>
        <begin position="299"/>
        <end position="319"/>
    </location>
</feature>
<dbReference type="InterPro" id="IPR041916">
    <property type="entry name" value="Anti_sigma_zinc_sf"/>
</dbReference>
<feature type="compositionally biased region" description="Basic and acidic residues" evidence="1">
    <location>
        <begin position="168"/>
        <end position="180"/>
    </location>
</feature>
<dbReference type="Gene3D" id="1.10.10.1320">
    <property type="entry name" value="Anti-sigma factor, zinc-finger domain"/>
    <property type="match status" value="1"/>
</dbReference>